<evidence type="ECO:0000313" key="10">
    <source>
        <dbReference type="Proteomes" id="UP000075243"/>
    </source>
</evidence>
<evidence type="ECO:0000256" key="7">
    <source>
        <dbReference type="SAM" id="Phobius"/>
    </source>
</evidence>
<dbReference type="GO" id="GO:0052324">
    <property type="term" value="P:plant-type cell wall cellulose biosynthetic process"/>
    <property type="evidence" value="ECO:0007669"/>
    <property type="project" value="TreeGrafter"/>
</dbReference>
<accession>A0A151S444</accession>
<feature type="transmembrane region" description="Helical" evidence="7">
    <location>
        <begin position="373"/>
        <end position="390"/>
    </location>
</feature>
<dbReference type="Gramene" id="C.cajan_27395.t">
    <property type="protein sequence ID" value="C.cajan_27395.t"/>
    <property type="gene ID" value="C.cajan_27395"/>
</dbReference>
<comment type="subcellular location">
    <subcellularLocation>
        <location evidence="1">Cell membrane</location>
        <topology evidence="1">Lipid-anchor</topology>
        <topology evidence="1">GPI-anchor</topology>
    </subcellularLocation>
</comment>
<evidence type="ECO:0000256" key="2">
    <source>
        <dbReference type="ARBA" id="ARBA00005507"/>
    </source>
</evidence>
<dbReference type="Pfam" id="PF04833">
    <property type="entry name" value="COBRA"/>
    <property type="match status" value="2"/>
</dbReference>
<keyword evidence="6" id="KW-0449">Lipoprotein</keyword>
<evidence type="ECO:0000256" key="4">
    <source>
        <dbReference type="ARBA" id="ARBA00022729"/>
    </source>
</evidence>
<keyword evidence="7" id="KW-0472">Membrane</keyword>
<keyword evidence="7" id="KW-1133">Transmembrane helix</keyword>
<dbReference type="STRING" id="3821.A0A151S444"/>
<feature type="non-terminal residue" evidence="9">
    <location>
        <position position="1"/>
    </location>
</feature>
<keyword evidence="3" id="KW-0336">GPI-anchor</keyword>
<evidence type="ECO:0000313" key="9">
    <source>
        <dbReference type="EMBL" id="KYP49605.1"/>
    </source>
</evidence>
<evidence type="ECO:0000256" key="6">
    <source>
        <dbReference type="ARBA" id="ARBA00023288"/>
    </source>
</evidence>
<keyword evidence="7" id="KW-0812">Transmembrane</keyword>
<evidence type="ECO:0000256" key="1">
    <source>
        <dbReference type="ARBA" id="ARBA00004609"/>
    </source>
</evidence>
<keyword evidence="5" id="KW-0325">Glycoprotein</keyword>
<evidence type="ECO:0000256" key="3">
    <source>
        <dbReference type="ARBA" id="ARBA00022622"/>
    </source>
</evidence>
<reference evidence="9" key="1">
    <citation type="journal article" date="2012" name="Nat. Biotechnol.">
        <title>Draft genome sequence of pigeonpea (Cajanus cajan), an orphan legume crop of resource-poor farmers.</title>
        <authorList>
            <person name="Varshney R.K."/>
            <person name="Chen W."/>
            <person name="Li Y."/>
            <person name="Bharti A.K."/>
            <person name="Saxena R.K."/>
            <person name="Schlueter J.A."/>
            <person name="Donoghue M.T."/>
            <person name="Azam S."/>
            <person name="Fan G."/>
            <person name="Whaley A.M."/>
            <person name="Farmer A.D."/>
            <person name="Sheridan J."/>
            <person name="Iwata A."/>
            <person name="Tuteja R."/>
            <person name="Penmetsa R.V."/>
            <person name="Wu W."/>
            <person name="Upadhyaya H.D."/>
            <person name="Yang S.P."/>
            <person name="Shah T."/>
            <person name="Saxena K.B."/>
            <person name="Michael T."/>
            <person name="McCombie W.R."/>
            <person name="Yang B."/>
            <person name="Zhang G."/>
            <person name="Yang H."/>
            <person name="Wang J."/>
            <person name="Spillane C."/>
            <person name="Cook D.R."/>
            <person name="May G.D."/>
            <person name="Xu X."/>
            <person name="Jackson S.A."/>
        </authorList>
    </citation>
    <scope>NUCLEOTIDE SEQUENCE [LARGE SCALE GENOMIC DNA]</scope>
</reference>
<dbReference type="GO" id="GO:0010215">
    <property type="term" value="P:cellulose microfibril organization"/>
    <property type="evidence" value="ECO:0007669"/>
    <property type="project" value="InterPro"/>
</dbReference>
<sequence>AYDPLDPNGNITIKWDVMSWTPDGYIAVVTMSNFQRYRHITSPGWSLGWTWSKREVIWSMMGGQTTEQGDCSKYKGGIPQSCKKDPTVVDLLPGTPYNQQIANCCKGGVLSSPLQDPTNAVASFQVSVGNAGTTDRTVKLPKNFTLKAPGPGYTCGPAKMVRPTKFITPDKRRVTQALMTWRIICTYSQFLAHKAPTCCVSLSSFKNNTVVPCPTCSCGCKSNSNSSRSARCIKPGTPHLASVFSGSGNDEFSPSVQCTKHMCPIRVHWHVKLNSKKYWRVKVTTTNYNYRMNYSDWNLVVQDPNFNNRTQVFGFKHKLLTPYATIIKFVSVLTLNPHNDGTKPNVIFLILYILFYANLFSFCRLFFPHTLSLSLFLFLTFSLFFFVLYFKSSLSQILNSSANNSDHCTEIPTYVLQRQTWLSLCYQKPLIAFYAYDPLDPNGNITIKWDIISWTPDGYVAVVTMNNFQQYRHIASPGWSLGWTWAKKEVIWSMMGGQTTEQGDCSKFKGGIPHCCKKDPTVVDLLPGTPYNQQIANCCKGGVLTSWVQDPTNAVSSFQVSVGRAGTTNKTVKVPKNFTLKAPGPGYTCGPAKIVRPTQFIQADKRRVTQALMTWNVTCTYSQFLAQKTPSCCVSLSSFYNDTIVPCPTCACGCQSNSSQSGSCVNPDTPHLASVVSGSGKNNFSPLVQCTSHMCPIRIHWHIKLNYKEYWRVKVTITNFNYRMNYSEWNLVVQHPNFDNLTQLFSFNYKSLTPYGSINDTAMLWGVKFYNDFLNQAGPNGNVQSELLFRKDKATFTFDKGWAFPRRIYFNGDNCVMPPPDSYPWLPNAGSRQEVSLFALVIASLVALVFYAHA</sequence>
<organism evidence="9 10">
    <name type="scientific">Cajanus cajan</name>
    <name type="common">Pigeon pea</name>
    <name type="synonym">Cajanus indicus</name>
    <dbReference type="NCBI Taxonomy" id="3821"/>
    <lineage>
        <taxon>Eukaryota</taxon>
        <taxon>Viridiplantae</taxon>
        <taxon>Streptophyta</taxon>
        <taxon>Embryophyta</taxon>
        <taxon>Tracheophyta</taxon>
        <taxon>Spermatophyta</taxon>
        <taxon>Magnoliopsida</taxon>
        <taxon>eudicotyledons</taxon>
        <taxon>Gunneridae</taxon>
        <taxon>Pentapetalae</taxon>
        <taxon>rosids</taxon>
        <taxon>fabids</taxon>
        <taxon>Fabales</taxon>
        <taxon>Fabaceae</taxon>
        <taxon>Papilionoideae</taxon>
        <taxon>50 kb inversion clade</taxon>
        <taxon>NPAAA clade</taxon>
        <taxon>indigoferoid/millettioid clade</taxon>
        <taxon>Phaseoleae</taxon>
        <taxon>Cajanus</taxon>
    </lineage>
</organism>
<keyword evidence="10" id="KW-1185">Reference proteome</keyword>
<dbReference type="OMA" id="WDASAFQ"/>
<dbReference type="GO" id="GO:0098552">
    <property type="term" value="C:side of membrane"/>
    <property type="evidence" value="ECO:0007669"/>
    <property type="project" value="UniProtKB-KW"/>
</dbReference>
<feature type="transmembrane region" description="Helical" evidence="7">
    <location>
        <begin position="835"/>
        <end position="853"/>
    </location>
</feature>
<proteinExistence type="inferred from homology"/>
<feature type="domain" description="COBRA C-terminal" evidence="8">
    <location>
        <begin position="197"/>
        <end position="329"/>
    </location>
</feature>
<gene>
    <name evidence="9" type="ORF">KK1_028692</name>
</gene>
<dbReference type="InterPro" id="IPR006918">
    <property type="entry name" value="COBRA_pln"/>
</dbReference>
<dbReference type="Proteomes" id="UP000075243">
    <property type="component" value="Unassembled WGS sequence"/>
</dbReference>
<name>A0A151S444_CAJCA</name>
<dbReference type="PANTHER" id="PTHR31673">
    <property type="entry name" value="PROTEIN COBRA"/>
    <property type="match status" value="1"/>
</dbReference>
<evidence type="ECO:0000256" key="5">
    <source>
        <dbReference type="ARBA" id="ARBA00023180"/>
    </source>
</evidence>
<comment type="similarity">
    <text evidence="2">Belongs to the COBRA family.</text>
</comment>
<dbReference type="EMBL" id="KQ483473">
    <property type="protein sequence ID" value="KYP49605.1"/>
    <property type="molecule type" value="Genomic_DNA"/>
</dbReference>
<dbReference type="PANTHER" id="PTHR31673:SF65">
    <property type="entry name" value="COBRA-LIKE PROTEIN"/>
    <property type="match status" value="1"/>
</dbReference>
<feature type="domain" description="COBRA C-terminal" evidence="8">
    <location>
        <begin position="631"/>
        <end position="824"/>
    </location>
</feature>
<evidence type="ECO:0000259" key="8">
    <source>
        <dbReference type="Pfam" id="PF25079"/>
    </source>
</evidence>
<dbReference type="Pfam" id="PF25079">
    <property type="entry name" value="COB_C"/>
    <property type="match status" value="2"/>
</dbReference>
<protein>
    <submittedName>
        <fullName evidence="9">Protein COBRA</fullName>
    </submittedName>
</protein>
<keyword evidence="4" id="KW-0732">Signal</keyword>
<dbReference type="AlphaFoldDB" id="A0A151S444"/>
<dbReference type="GO" id="GO:0005886">
    <property type="term" value="C:plasma membrane"/>
    <property type="evidence" value="ECO:0007669"/>
    <property type="project" value="UniProtKB-SubCell"/>
</dbReference>
<feature type="transmembrane region" description="Helical" evidence="7">
    <location>
        <begin position="346"/>
        <end position="367"/>
    </location>
</feature>
<dbReference type="InterPro" id="IPR056900">
    <property type="entry name" value="COB_C"/>
</dbReference>